<feature type="compositionally biased region" description="Low complexity" evidence="3">
    <location>
        <begin position="783"/>
        <end position="796"/>
    </location>
</feature>
<keyword evidence="4" id="KW-0472">Membrane</keyword>
<dbReference type="InterPro" id="IPR015915">
    <property type="entry name" value="Kelch-typ_b-propeller"/>
</dbReference>
<dbReference type="PANTHER" id="PTHR46228">
    <property type="entry name" value="KELCH DOMAIN-CONTAINING PROTEIN"/>
    <property type="match status" value="1"/>
</dbReference>
<dbReference type="EMBL" id="GL988041">
    <property type="protein sequence ID" value="EGS21912.1"/>
    <property type="molecule type" value="Genomic_DNA"/>
</dbReference>
<dbReference type="InterPro" id="IPR011043">
    <property type="entry name" value="Gal_Oxase/kelch_b-propeller"/>
</dbReference>
<dbReference type="RefSeq" id="XP_006694208.1">
    <property type="nucleotide sequence ID" value="XM_006694145.1"/>
</dbReference>
<dbReference type="KEGG" id="cthr:CTHT_0037860"/>
<evidence type="ECO:0000313" key="7">
    <source>
        <dbReference type="Proteomes" id="UP000008066"/>
    </source>
</evidence>
<evidence type="ECO:0000256" key="3">
    <source>
        <dbReference type="SAM" id="MobiDB-lite"/>
    </source>
</evidence>
<evidence type="ECO:0000256" key="2">
    <source>
        <dbReference type="ARBA" id="ARBA00022737"/>
    </source>
</evidence>
<accession>G0S878</accession>
<name>G0S878_CHATD</name>
<reference evidence="6 7" key="1">
    <citation type="journal article" date="2011" name="Cell">
        <title>Insight into structure and assembly of the nuclear pore complex by utilizing the genome of a eukaryotic thermophile.</title>
        <authorList>
            <person name="Amlacher S."/>
            <person name="Sarges P."/>
            <person name="Flemming D."/>
            <person name="van Noort V."/>
            <person name="Kunze R."/>
            <person name="Devos D.P."/>
            <person name="Arumugam M."/>
            <person name="Bork P."/>
            <person name="Hurt E."/>
        </authorList>
    </citation>
    <scope>NUCLEOTIDE SEQUENCE [LARGE SCALE GENOMIC DNA]</scope>
    <source>
        <strain evidence="7">DSM 1495 / CBS 144.50 / IMI 039719</strain>
    </source>
</reference>
<keyword evidence="4" id="KW-1133">Transmembrane helix</keyword>
<evidence type="ECO:0000313" key="6">
    <source>
        <dbReference type="EMBL" id="EGS21912.1"/>
    </source>
</evidence>
<feature type="region of interest" description="Disordered" evidence="3">
    <location>
        <begin position="783"/>
        <end position="808"/>
    </location>
</feature>
<evidence type="ECO:0008006" key="8">
    <source>
        <dbReference type="Google" id="ProtNLM"/>
    </source>
</evidence>
<keyword evidence="5" id="KW-0732">Signal</keyword>
<dbReference type="HOGENOM" id="CLU_012508_1_0_1"/>
<keyword evidence="7" id="KW-1185">Reference proteome</keyword>
<evidence type="ECO:0000256" key="1">
    <source>
        <dbReference type="ARBA" id="ARBA00022441"/>
    </source>
</evidence>
<sequence length="874" mass="93648">MVPLAAIALVAGLTAQPVVADVIRQINWEPGQVNTRICEWGGLRATVLRDAVYLDGGDLYWEPGFADGSVKPPKIDYNAGIIWTLNFSKPFNTSENITAILEELRKTPTGGGNLQPDYYDGALLGNNEEFFLFGGMTRRTGAFADPPGDRVLTYRRFQYSGFKDNFAPFIDTMLRPNTTRYITYGGAASAPSENLAWYFSGLRAPGGGPIHTPSGASDETHAVEVSNSLIVVDLSDQQQETFTNYTLPPDIPGRANPELVWVPVGQRGILVALGGVIYPDFVDVVDGKSANETASKEISPTFMTTIDIYDVASGKWYRQGTSGGGPGQLTRGCAVVARAQDASSFNIYWYGGYDGLNRKQPLNDDVWVLSLPSFTWTKLVSSKREGRAGHKCVMPYPDQMFVIGGYLGRFGNRVECLPETIRVFNLSSGEWMTRYDPAVWSNYTVPTAVREKIGGTGTGGATLTTPSPSGWADKELAKIFDTPYPTSKITTYYPYESLAPTDNTNPTIPVPTDSTSHDRDGGVPSYLPPVLGSVLGLVFLTMVAVLILLWRRRKLLRGAVSEAGTEEASRRRIRQWLRGQPTVVKTPTVTSSDYLPQSVLDAESNVSSLPTLPPQMTIAEMMDTEIKPLVELPADPPARAELQGPATKTPSSNIYGYYGPCRTDFALTPPSGLSTASPTISTPSPAPGTGTTPSSGATGPCPAPTSTGTSSQTSPESPVVYHSNTAIVPPGVTATSSPTSPAAEKDDISRLRNSPQDQPPYDRIVSQISNLSERDRAHLRQLSDTTVSSVTTAVGSPDPNTNTGTGRVPGGVSGLTEGDVIPTPGQGPSSGLGGRESPMLRLRVVPSVGGGVPGSPARRSMFTERAEDMVDERK</sequence>
<keyword evidence="2" id="KW-0677">Repeat</keyword>
<evidence type="ECO:0000256" key="4">
    <source>
        <dbReference type="SAM" id="Phobius"/>
    </source>
</evidence>
<dbReference type="eggNOG" id="ENOG502SIX7">
    <property type="taxonomic scope" value="Eukaryota"/>
</dbReference>
<gene>
    <name evidence="6" type="ORF">CTHT_0037860</name>
</gene>
<dbReference type="Gene3D" id="2.120.10.80">
    <property type="entry name" value="Kelch-type beta propeller"/>
    <property type="match status" value="1"/>
</dbReference>
<feature type="signal peptide" evidence="5">
    <location>
        <begin position="1"/>
        <end position="20"/>
    </location>
</feature>
<feature type="compositionally biased region" description="Low complexity" evidence="3">
    <location>
        <begin position="674"/>
        <end position="718"/>
    </location>
</feature>
<protein>
    <recommendedName>
        <fullName evidence="8">Kelch repeat-containing protein</fullName>
    </recommendedName>
</protein>
<organism evidence="7">
    <name type="scientific">Chaetomium thermophilum (strain DSM 1495 / CBS 144.50 / IMI 039719)</name>
    <name type="common">Thermochaetoides thermophila</name>
    <dbReference type="NCBI Taxonomy" id="759272"/>
    <lineage>
        <taxon>Eukaryota</taxon>
        <taxon>Fungi</taxon>
        <taxon>Dikarya</taxon>
        <taxon>Ascomycota</taxon>
        <taxon>Pezizomycotina</taxon>
        <taxon>Sordariomycetes</taxon>
        <taxon>Sordariomycetidae</taxon>
        <taxon>Sordariales</taxon>
        <taxon>Chaetomiaceae</taxon>
        <taxon>Thermochaetoides</taxon>
    </lineage>
</organism>
<feature type="region of interest" description="Disordered" evidence="3">
    <location>
        <begin position="669"/>
        <end position="761"/>
    </location>
</feature>
<dbReference type="Proteomes" id="UP000008066">
    <property type="component" value="Unassembled WGS sequence"/>
</dbReference>
<proteinExistence type="predicted"/>
<dbReference type="PANTHER" id="PTHR46228:SF2">
    <property type="entry name" value="KELCH REPEAT PROTEIN (AFU_ORTHOLOGUE AFUA_4G14350)"/>
    <property type="match status" value="1"/>
</dbReference>
<feature type="region of interest" description="Disordered" evidence="3">
    <location>
        <begin position="847"/>
        <end position="874"/>
    </location>
</feature>
<dbReference type="OrthoDB" id="10251809at2759"/>
<feature type="transmembrane region" description="Helical" evidence="4">
    <location>
        <begin position="526"/>
        <end position="550"/>
    </location>
</feature>
<feature type="compositionally biased region" description="Basic and acidic residues" evidence="3">
    <location>
        <begin position="861"/>
        <end position="874"/>
    </location>
</feature>
<evidence type="ECO:0000256" key="5">
    <source>
        <dbReference type="SAM" id="SignalP"/>
    </source>
</evidence>
<keyword evidence="1" id="KW-0880">Kelch repeat</keyword>
<dbReference type="AlphaFoldDB" id="G0S878"/>
<dbReference type="SUPFAM" id="SSF50965">
    <property type="entry name" value="Galactose oxidase, central domain"/>
    <property type="match status" value="1"/>
</dbReference>
<keyword evidence="4" id="KW-0812">Transmembrane</keyword>
<feature type="chain" id="PRO_5003408942" description="Kelch repeat-containing protein" evidence="5">
    <location>
        <begin position="21"/>
        <end position="874"/>
    </location>
</feature>
<dbReference type="GeneID" id="18257824"/>
<dbReference type="OMA" id="ANDAEWF"/>